<dbReference type="EMBL" id="JAFMYU010000009">
    <property type="protein sequence ID" value="MBO0932014.1"/>
    <property type="molecule type" value="Genomic_DNA"/>
</dbReference>
<dbReference type="RefSeq" id="WP_207335982.1">
    <property type="nucleotide sequence ID" value="NZ_JAFMYU010000009.1"/>
</dbReference>
<gene>
    <name evidence="1" type="ORF">J2I48_13470</name>
</gene>
<evidence type="ECO:0000313" key="1">
    <source>
        <dbReference type="EMBL" id="MBO0932014.1"/>
    </source>
</evidence>
<dbReference type="PANTHER" id="PTHR37841">
    <property type="entry name" value="GLR2918 PROTEIN"/>
    <property type="match status" value="1"/>
</dbReference>
<dbReference type="AlphaFoldDB" id="A0A939G4L9"/>
<keyword evidence="2" id="KW-1185">Reference proteome</keyword>
<dbReference type="InterPro" id="IPR032774">
    <property type="entry name" value="WG_beta_rep"/>
</dbReference>
<evidence type="ECO:0000313" key="2">
    <source>
        <dbReference type="Proteomes" id="UP000664795"/>
    </source>
</evidence>
<accession>A0A939G4L9</accession>
<protein>
    <submittedName>
        <fullName evidence="1">WG repeat-containing protein</fullName>
    </submittedName>
</protein>
<dbReference type="Proteomes" id="UP000664795">
    <property type="component" value="Unassembled WGS sequence"/>
</dbReference>
<comment type="caution">
    <text evidence="1">The sequence shown here is derived from an EMBL/GenBank/DDBJ whole genome shotgun (WGS) entry which is preliminary data.</text>
</comment>
<reference evidence="1 2" key="1">
    <citation type="submission" date="2021-03" db="EMBL/GenBank/DDBJ databases">
        <title>Fibrella sp. HMF5036 genome sequencing and assembly.</title>
        <authorList>
            <person name="Kang H."/>
            <person name="Kim H."/>
            <person name="Bae S."/>
            <person name="Joh K."/>
        </authorList>
    </citation>
    <scope>NUCLEOTIDE SEQUENCE [LARGE SCALE GENOMIC DNA]</scope>
    <source>
        <strain evidence="1 2">HMF5036</strain>
    </source>
</reference>
<proteinExistence type="predicted"/>
<dbReference type="Pfam" id="PF14903">
    <property type="entry name" value="WG_beta_rep"/>
    <property type="match status" value="2"/>
</dbReference>
<dbReference type="PANTHER" id="PTHR37841:SF1">
    <property type="entry name" value="DUF3298 DOMAIN-CONTAINING PROTEIN"/>
    <property type="match status" value="1"/>
</dbReference>
<name>A0A939G4L9_9BACT</name>
<sequence>MLINPATIGILAQAGSAVLSTQNLLLQTQIRKASMDAAITGAQLSHDNQIKLFRLQQEYQNQARWQEANQRALHQRQHQENEYALRAHQNRLERANESYYTPGSWIQTHLPNKPAPFIIISTNTRQEFNPFQKEAPRIAPLGSVARRLRHYNFLYEHDLLSIITTMESFSSDSDVLAFYYRELNCPCIVLYAEFSGSALLINALYAGMLEGQTQLDETTSSIDFSPRITTLWEISYNRIAAIKADNLKAPNNFGWLDMLETYTETFIGLNTQTLLDEYFRNVPANLYQSQTSRYLKDKEHELKPIGLWDSFEKIITNRQIRIKQQQALLLNKLKNNKLLSDNDARYLGHFDPFQSKSVVEVVGNKWSFRGVDNTLQTPYLVFWNSSHQPEFKSGTLLLKNKDGLYGFLNTDGYLIIPFTYEGADFMSEDQAAVCKDGKWGLVGLNGRLTVALKYEDLYSPRGGFASFKRNRKWGLLGINGTEVIAPEFEMVRVAEYDRVIVKNKKWGLVSVEGEILLNSEFDEILNLNHEFCLLSKETNFYIYHLPSKLLIELRDANLKNWEFTPLATTEVNKFHGSPWQAYSFYQLSDSFYLFSINRTTVSGDKSKINQAYLLKKESNTIRLYKSADAGRSEIPDVSLPDSMPIPVVSSTGAGFLSPSLTPLISCTYQAIMPFSQGLAAVKQGDYWGFIDSANKFIVPAIYEQVKPFSDGLAAVRVEGKWGFIDLGGNTVIDYVFQEVSPFQESRAFARYTNRDNWAILDNVGNILVEAKT</sequence>
<organism evidence="1 2">
    <name type="scientific">Fibrella aquatilis</name>
    <dbReference type="NCBI Taxonomy" id="2817059"/>
    <lineage>
        <taxon>Bacteria</taxon>
        <taxon>Pseudomonadati</taxon>
        <taxon>Bacteroidota</taxon>
        <taxon>Cytophagia</taxon>
        <taxon>Cytophagales</taxon>
        <taxon>Spirosomataceae</taxon>
        <taxon>Fibrella</taxon>
    </lineage>
</organism>